<dbReference type="EMBL" id="JAYDYQ010001087">
    <property type="protein sequence ID" value="KAK4491153.1"/>
    <property type="molecule type" value="Genomic_DNA"/>
</dbReference>
<accession>A0ABR0DQR8</accession>
<dbReference type="Proteomes" id="UP001291926">
    <property type="component" value="Unassembled WGS sequence"/>
</dbReference>
<dbReference type="Pfam" id="PF02984">
    <property type="entry name" value="Cyclin_C"/>
    <property type="match status" value="1"/>
</dbReference>
<evidence type="ECO:0000313" key="5">
    <source>
        <dbReference type="EMBL" id="KAK4491153.1"/>
    </source>
</evidence>
<gene>
    <name evidence="5" type="ORF">RD792_001883</name>
</gene>
<feature type="domain" description="Cyclin C-terminal" evidence="4">
    <location>
        <begin position="47"/>
        <end position="167"/>
    </location>
</feature>
<dbReference type="PANTHER" id="PTHR10177">
    <property type="entry name" value="CYCLINS"/>
    <property type="match status" value="1"/>
</dbReference>
<evidence type="ECO:0000256" key="2">
    <source>
        <dbReference type="ARBA" id="ARBA00023306"/>
    </source>
</evidence>
<dbReference type="CDD" id="cd20544">
    <property type="entry name" value="CYCLIN_AtCycD-like_rpt2"/>
    <property type="match status" value="1"/>
</dbReference>
<dbReference type="InterPro" id="IPR036915">
    <property type="entry name" value="Cyclin-like_sf"/>
</dbReference>
<organism evidence="5 6">
    <name type="scientific">Penstemon davidsonii</name>
    <dbReference type="NCBI Taxonomy" id="160366"/>
    <lineage>
        <taxon>Eukaryota</taxon>
        <taxon>Viridiplantae</taxon>
        <taxon>Streptophyta</taxon>
        <taxon>Embryophyta</taxon>
        <taxon>Tracheophyta</taxon>
        <taxon>Spermatophyta</taxon>
        <taxon>Magnoliopsida</taxon>
        <taxon>eudicotyledons</taxon>
        <taxon>Gunneridae</taxon>
        <taxon>Pentapetalae</taxon>
        <taxon>asterids</taxon>
        <taxon>lamiids</taxon>
        <taxon>Lamiales</taxon>
        <taxon>Plantaginaceae</taxon>
        <taxon>Cheloneae</taxon>
        <taxon>Penstemon</taxon>
    </lineage>
</organism>
<evidence type="ECO:0000256" key="1">
    <source>
        <dbReference type="ARBA" id="ARBA00022618"/>
    </source>
</evidence>
<dbReference type="SMART" id="SM01332">
    <property type="entry name" value="Cyclin_C"/>
    <property type="match status" value="1"/>
</dbReference>
<feature type="compositionally biased region" description="Polar residues" evidence="3">
    <location>
        <begin position="194"/>
        <end position="204"/>
    </location>
</feature>
<evidence type="ECO:0000313" key="6">
    <source>
        <dbReference type="Proteomes" id="UP001291926"/>
    </source>
</evidence>
<evidence type="ECO:0000256" key="3">
    <source>
        <dbReference type="SAM" id="MobiDB-lite"/>
    </source>
</evidence>
<dbReference type="InterPro" id="IPR039361">
    <property type="entry name" value="Cyclin"/>
</dbReference>
<feature type="region of interest" description="Disordered" evidence="3">
    <location>
        <begin position="168"/>
        <end position="204"/>
    </location>
</feature>
<dbReference type="SUPFAM" id="SSF47954">
    <property type="entry name" value="Cyclin-like"/>
    <property type="match status" value="2"/>
</dbReference>
<evidence type="ECO:0000259" key="4">
    <source>
        <dbReference type="SMART" id="SM01332"/>
    </source>
</evidence>
<keyword evidence="6" id="KW-1185">Reference proteome</keyword>
<keyword evidence="1" id="KW-0132">Cell division</keyword>
<proteinExistence type="predicted"/>
<name>A0ABR0DQR8_9LAMI</name>
<protein>
    <recommendedName>
        <fullName evidence="4">Cyclin C-terminal domain-containing protein</fullName>
    </recommendedName>
</protein>
<reference evidence="5 6" key="1">
    <citation type="journal article" date="2023" name="bioRxiv">
        <title>Genome report: Whole genome sequence and annotation of Penstemon davidsonii.</title>
        <authorList>
            <person name="Ostevik K.L."/>
            <person name="Alabady M."/>
            <person name="Zhang M."/>
            <person name="Rausher M.D."/>
        </authorList>
    </citation>
    <scope>NUCLEOTIDE SEQUENCE [LARGE SCALE GENOMIC DNA]</scope>
    <source>
        <strain evidence="5">DNT005</strain>
        <tissue evidence="5">Whole leaf</tissue>
    </source>
</reference>
<sequence length="204" mass="22438">MEEIYVPLLLDLQLDGDPTCRYVFEPKTVQRMELWVMATLNWRLRSVTPFDYLHYFISKLPSCNSDSISVVQSLASNLILNTTRVIDFLGFPPSVIAAAAVISAAGDGEIFDERVNREMVRSCHQLMEEYLLDTCPSEDLKVISIDPHAPPSPIGVLDAAARTSCDTHPENLASVSGSGSGAGCAEPENKRQRLSTSDVQEPQP</sequence>
<keyword evidence="2" id="KW-0131">Cell cycle</keyword>
<dbReference type="Gene3D" id="1.10.472.10">
    <property type="entry name" value="Cyclin-like"/>
    <property type="match status" value="1"/>
</dbReference>
<comment type="caution">
    <text evidence="5">The sequence shown here is derived from an EMBL/GenBank/DDBJ whole genome shotgun (WGS) entry which is preliminary data.</text>
</comment>
<dbReference type="InterPro" id="IPR004367">
    <property type="entry name" value="Cyclin_C-dom"/>
</dbReference>